<dbReference type="PANTHER" id="PTHR24007">
    <property type="entry name" value="BRCA1-ASSOCIATED PROTEIN"/>
    <property type="match status" value="1"/>
</dbReference>
<dbReference type="Pfam" id="PF25372">
    <property type="entry name" value="DUF7885"/>
    <property type="match status" value="1"/>
</dbReference>
<evidence type="ECO:0000256" key="2">
    <source>
        <dbReference type="ARBA" id="ARBA00022771"/>
    </source>
</evidence>
<dbReference type="Gene3D" id="1.20.1280.50">
    <property type="match status" value="1"/>
</dbReference>
<dbReference type="EMBL" id="JADBGQ010000002">
    <property type="protein sequence ID" value="KAG5410448.1"/>
    <property type="molecule type" value="Genomic_DNA"/>
</dbReference>
<gene>
    <name evidence="9" type="primary">A02p031930.1_BraROA</name>
    <name evidence="9" type="ORF">IGI04_006767</name>
</gene>
<dbReference type="CDD" id="cd12437">
    <property type="entry name" value="RRM_BRAP2_like"/>
    <property type="match status" value="1"/>
</dbReference>
<evidence type="ECO:0000259" key="7">
    <source>
        <dbReference type="PROSITE" id="PS50089"/>
    </source>
</evidence>
<keyword evidence="5" id="KW-0175">Coiled coil</keyword>
<evidence type="ECO:0000256" key="1">
    <source>
        <dbReference type="ARBA" id="ARBA00022723"/>
    </source>
</evidence>
<protein>
    <submittedName>
        <fullName evidence="9">Uncharacterized protein</fullName>
    </submittedName>
</protein>
<evidence type="ECO:0000256" key="3">
    <source>
        <dbReference type="ARBA" id="ARBA00022833"/>
    </source>
</evidence>
<evidence type="ECO:0000313" key="9">
    <source>
        <dbReference type="EMBL" id="KAG5410448.1"/>
    </source>
</evidence>
<dbReference type="Pfam" id="PF07576">
    <property type="entry name" value="BRAP2"/>
    <property type="match status" value="1"/>
</dbReference>
<evidence type="ECO:0000259" key="8">
    <source>
        <dbReference type="PROSITE" id="PS50271"/>
    </source>
</evidence>
<reference evidence="9 10" key="1">
    <citation type="submission" date="2021-03" db="EMBL/GenBank/DDBJ databases">
        <authorList>
            <person name="King G.J."/>
            <person name="Bancroft I."/>
            <person name="Baten A."/>
            <person name="Bloomfield J."/>
            <person name="Borpatragohain P."/>
            <person name="He Z."/>
            <person name="Irish N."/>
            <person name="Irwin J."/>
            <person name="Liu K."/>
            <person name="Mauleon R.P."/>
            <person name="Moore J."/>
            <person name="Morris R."/>
            <person name="Ostergaard L."/>
            <person name="Wang B."/>
            <person name="Wells R."/>
        </authorList>
    </citation>
    <scope>NUCLEOTIDE SEQUENCE [LARGE SCALE GENOMIC DNA]</scope>
    <source>
        <strain evidence="9">R-o-18</strain>
        <tissue evidence="9">Leaf</tissue>
    </source>
</reference>
<evidence type="ECO:0000256" key="4">
    <source>
        <dbReference type="PROSITE-ProRule" id="PRU00502"/>
    </source>
</evidence>
<dbReference type="PANTHER" id="PTHR24007:SF7">
    <property type="entry name" value="BRCA1-ASSOCIATED PROTEIN"/>
    <property type="match status" value="1"/>
</dbReference>
<dbReference type="InterPro" id="IPR047243">
    <property type="entry name" value="RING-H2_BRAP2"/>
</dbReference>
<proteinExistence type="predicted"/>
<organism evidence="9 10">
    <name type="scientific">Brassica rapa subsp. trilocularis</name>
    <dbReference type="NCBI Taxonomy" id="1813537"/>
    <lineage>
        <taxon>Eukaryota</taxon>
        <taxon>Viridiplantae</taxon>
        <taxon>Streptophyta</taxon>
        <taxon>Embryophyta</taxon>
        <taxon>Tracheophyta</taxon>
        <taxon>Spermatophyta</taxon>
        <taxon>Magnoliopsida</taxon>
        <taxon>eudicotyledons</taxon>
        <taxon>Gunneridae</taxon>
        <taxon>Pentapetalae</taxon>
        <taxon>rosids</taxon>
        <taxon>malvids</taxon>
        <taxon>Brassicales</taxon>
        <taxon>Brassicaceae</taxon>
        <taxon>Brassiceae</taxon>
        <taxon>Brassica</taxon>
    </lineage>
</organism>
<dbReference type="Proteomes" id="UP000823674">
    <property type="component" value="Chromosome A02"/>
</dbReference>
<dbReference type="InterPro" id="IPR057207">
    <property type="entry name" value="FBXL15_LRR"/>
</dbReference>
<dbReference type="Pfam" id="PF13639">
    <property type="entry name" value="zf-RING_2"/>
    <property type="match status" value="1"/>
</dbReference>
<feature type="domain" description="UBP-type" evidence="8">
    <location>
        <begin position="218"/>
        <end position="311"/>
    </location>
</feature>
<dbReference type="CDD" id="cd22159">
    <property type="entry name" value="F-box_AtTIR1-like"/>
    <property type="match status" value="1"/>
</dbReference>
<evidence type="ECO:0000313" key="10">
    <source>
        <dbReference type="Proteomes" id="UP000823674"/>
    </source>
</evidence>
<dbReference type="PROSITE" id="PS50089">
    <property type="entry name" value="ZF_RING_2"/>
    <property type="match status" value="1"/>
</dbReference>
<dbReference type="Pfam" id="PF02148">
    <property type="entry name" value="zf-UBP"/>
    <property type="match status" value="1"/>
</dbReference>
<keyword evidence="2 4" id="KW-0863">Zinc-finger</keyword>
<dbReference type="Gene3D" id="3.80.10.10">
    <property type="entry name" value="Ribonuclease Inhibitor"/>
    <property type="match status" value="2"/>
</dbReference>
<dbReference type="InterPro" id="IPR032675">
    <property type="entry name" value="LRR_dom_sf"/>
</dbReference>
<keyword evidence="10" id="KW-1185">Reference proteome</keyword>
<dbReference type="Gene3D" id="3.30.40.10">
    <property type="entry name" value="Zinc/RING finger domain, C3HC4 (zinc finger)"/>
    <property type="match status" value="2"/>
</dbReference>
<name>A0ABQ7NHU0_BRACM</name>
<dbReference type="CDD" id="cd16457">
    <property type="entry name" value="RING-H2_BRAP2"/>
    <property type="match status" value="1"/>
</dbReference>
<dbReference type="InterPro" id="IPR013083">
    <property type="entry name" value="Znf_RING/FYVE/PHD"/>
</dbReference>
<accession>A0ABQ7NHU0</accession>
<feature type="coiled-coil region" evidence="5">
    <location>
        <begin position="345"/>
        <end position="459"/>
    </location>
</feature>
<dbReference type="SMART" id="SM00184">
    <property type="entry name" value="RING"/>
    <property type="match status" value="1"/>
</dbReference>
<dbReference type="SUPFAM" id="SSF57850">
    <property type="entry name" value="RING/U-box"/>
    <property type="match status" value="1"/>
</dbReference>
<dbReference type="InterPro" id="IPR001841">
    <property type="entry name" value="Znf_RING"/>
</dbReference>
<evidence type="ECO:0000256" key="5">
    <source>
        <dbReference type="SAM" id="Coils"/>
    </source>
</evidence>
<dbReference type="InterPro" id="IPR011422">
    <property type="entry name" value="BRAP2/ETP1_RRM"/>
</dbReference>
<feature type="region of interest" description="Disordered" evidence="6">
    <location>
        <begin position="475"/>
        <end position="507"/>
    </location>
</feature>
<dbReference type="SUPFAM" id="SSF52047">
    <property type="entry name" value="RNI-like"/>
    <property type="match status" value="1"/>
</dbReference>
<dbReference type="InterPro" id="IPR001607">
    <property type="entry name" value="Znf_UBP"/>
</dbReference>
<comment type="caution">
    <text evidence="9">The sequence shown here is derived from an EMBL/GenBank/DDBJ whole genome shotgun (WGS) entry which is preliminary data.</text>
</comment>
<feature type="domain" description="RING-type" evidence="7">
    <location>
        <begin position="184"/>
        <end position="224"/>
    </location>
</feature>
<dbReference type="SMART" id="SM00290">
    <property type="entry name" value="ZnF_UBP"/>
    <property type="match status" value="1"/>
</dbReference>
<evidence type="ECO:0000256" key="6">
    <source>
        <dbReference type="SAM" id="MobiDB-lite"/>
    </source>
</evidence>
<dbReference type="PROSITE" id="PS50271">
    <property type="entry name" value="ZF_UBP"/>
    <property type="match status" value="1"/>
</dbReference>
<dbReference type="SMART" id="SM00367">
    <property type="entry name" value="LRR_CC"/>
    <property type="match status" value="6"/>
</dbReference>
<keyword evidence="1" id="KW-0479">Metal-binding</keyword>
<keyword evidence="3" id="KW-0862">Zinc</keyword>
<dbReference type="InterPro" id="IPR006553">
    <property type="entry name" value="Leu-rich_rpt_Cys-con_subtyp"/>
</dbReference>
<sequence length="1014" mass="113066">MMPSTSTLIAGEDSVVPPLASVSGESSLSDMTQTVHFSSGNPRIGETRGVMHLFPDDAVSPSSSSSSSSILPIGRNPLVCVLGVPNHMTYADFCQFCGSFIQHILEMRTVRNDGIENRYNILIRFDSQESADTYYQHFRGKRFNSLEEEVCRLLFTLDVQFTGYSGSIDHSQPSSAGPVEQPTCPVCLERLDQDTGGILTTMCNHSFHCSCISNWPDSSCPVCRYCQQQPENSVCCVCQTTENLWMCVICGVVGCGRYKGAHARTHWEETDHCYSLELETQRVWDYAGDNYVHRLIQSKTDGKLVELNSHGSLSKDGCGSCEYSDSGMTDALLNSKVDMIISEYNELLQAQLENQKQYFEKLLQNVKEETEQKVSEAANKAISQRLQKLQARRDRCFKEKQFLEDLNENLMKNKDVWSTKITEMEEREKKAVQVKDEKIERLEEQLGKLMAQMDGGESEGSELKEEVKDGTVLPISADSTTTSCGSEKVKNASKNKSNRRKDQKETMEELPDHLVWDIFKNLHKTNDRNSLSLSCKRFYSLDNEQRQSLRIGCGLVPAPDALLSLCKRFPNLSKVEIVYSGWMSKLGKQLDDQGLLLLSTNCHSLSDLTLSYCTFITDVGIRHLSSCTKLSSLKLNFAPRITGCGVLSVAVGCKKLKILHLIRCVNVASVEWLEYFGKLEVLEELCIKNCRGVGEGDLVKLGTIWRKLRVLKFEVDANYRNMKDYDQLAAERWRKQLVLCDNLVELSLVNCVIAPGRGLACVLRKCKSLEKLHLDMCIGVSDSDIIALVQEAKQLRSISLRVPSDFTLPLLNNATMRLTDESLSAIAQHCSKLESFKVSFSDGEFPSLLSFTLQGIITLIKKCPIRELSLDHVCSFNDVGMEALCSAQNLEILELVHCQEVSDEGLVLVSQFPSLTVLKLSKCLGVTDDGLIPLAKTHRLELLVVEDCPQVSRKGVNGAATSCYKKKKLSKCLGVTDNGVRPLAKTHKLELLVEDCPQVSIRGVNGATTSVSFN</sequence>